<feature type="region of interest" description="Disordered" evidence="1">
    <location>
        <begin position="86"/>
        <end position="115"/>
    </location>
</feature>
<dbReference type="OrthoDB" id="6417212at2759"/>
<feature type="compositionally biased region" description="Low complexity" evidence="1">
    <location>
        <begin position="29"/>
        <end position="47"/>
    </location>
</feature>
<evidence type="ECO:0000313" key="2">
    <source>
        <dbReference type="EMBL" id="KAF0298944.1"/>
    </source>
</evidence>
<proteinExistence type="predicted"/>
<feature type="region of interest" description="Disordered" evidence="1">
    <location>
        <begin position="29"/>
        <end position="71"/>
    </location>
</feature>
<dbReference type="EMBL" id="VIIS01001400">
    <property type="protein sequence ID" value="KAF0298944.1"/>
    <property type="molecule type" value="Genomic_DNA"/>
</dbReference>
<name>A0A6A4W5A6_AMPAM</name>
<keyword evidence="3" id="KW-1185">Reference proteome</keyword>
<feature type="region of interest" description="Disordered" evidence="1">
    <location>
        <begin position="168"/>
        <end position="220"/>
    </location>
</feature>
<reference evidence="2 3" key="1">
    <citation type="submission" date="2019-07" db="EMBL/GenBank/DDBJ databases">
        <title>Draft genome assembly of a fouling barnacle, Amphibalanus amphitrite (Darwin, 1854): The first reference genome for Thecostraca.</title>
        <authorList>
            <person name="Kim W."/>
        </authorList>
    </citation>
    <scope>NUCLEOTIDE SEQUENCE [LARGE SCALE GENOMIC DNA]</scope>
    <source>
        <strain evidence="2">SNU_AA5</strain>
        <tissue evidence="2">Soma without cirri and trophi</tissue>
    </source>
</reference>
<protein>
    <submittedName>
        <fullName evidence="2">Uncharacterized protein</fullName>
    </submittedName>
</protein>
<feature type="compositionally biased region" description="Basic and acidic residues" evidence="1">
    <location>
        <begin position="101"/>
        <end position="115"/>
    </location>
</feature>
<organism evidence="2 3">
    <name type="scientific">Amphibalanus amphitrite</name>
    <name type="common">Striped barnacle</name>
    <name type="synonym">Balanus amphitrite</name>
    <dbReference type="NCBI Taxonomy" id="1232801"/>
    <lineage>
        <taxon>Eukaryota</taxon>
        <taxon>Metazoa</taxon>
        <taxon>Ecdysozoa</taxon>
        <taxon>Arthropoda</taxon>
        <taxon>Crustacea</taxon>
        <taxon>Multicrustacea</taxon>
        <taxon>Cirripedia</taxon>
        <taxon>Thoracica</taxon>
        <taxon>Thoracicalcarea</taxon>
        <taxon>Balanomorpha</taxon>
        <taxon>Balanoidea</taxon>
        <taxon>Balanidae</taxon>
        <taxon>Amphibalaninae</taxon>
        <taxon>Amphibalanus</taxon>
    </lineage>
</organism>
<evidence type="ECO:0000256" key="1">
    <source>
        <dbReference type="SAM" id="MobiDB-lite"/>
    </source>
</evidence>
<accession>A0A6A4W5A6</accession>
<sequence length="220" mass="24664">MGRLLYNSTLMDRDRSFKAAWDVFGATAPTGRAAAPPARHQAAGAARFKPPKDAEKHASSDSAISGSSDEEEREICRIFDYLNEEDKSRGKSRRGSAAGARQKDKAAGGEIQHIERHLSMKKTLRKKMMRDLKQAFVDDPNEFRQDPTSIPDEQRNLINIQNMHISPDKASGENNFLGMLKDEPDSGHGSPTRDHERQQRPKEKLSLWKRLTGGGKKAKR</sequence>
<feature type="compositionally biased region" description="Basic and acidic residues" evidence="1">
    <location>
        <begin position="180"/>
        <end position="206"/>
    </location>
</feature>
<dbReference type="Proteomes" id="UP000440578">
    <property type="component" value="Unassembled WGS sequence"/>
</dbReference>
<feature type="compositionally biased region" description="Basic and acidic residues" evidence="1">
    <location>
        <begin position="50"/>
        <end position="59"/>
    </location>
</feature>
<evidence type="ECO:0000313" key="3">
    <source>
        <dbReference type="Proteomes" id="UP000440578"/>
    </source>
</evidence>
<comment type="caution">
    <text evidence="2">The sequence shown here is derived from an EMBL/GenBank/DDBJ whole genome shotgun (WGS) entry which is preliminary data.</text>
</comment>
<gene>
    <name evidence="2" type="ORF">FJT64_003715</name>
</gene>
<dbReference type="AlphaFoldDB" id="A0A6A4W5A6"/>